<dbReference type="GO" id="GO:0016787">
    <property type="term" value="F:hydrolase activity"/>
    <property type="evidence" value="ECO:0007669"/>
    <property type="project" value="UniProtKB-KW"/>
</dbReference>
<evidence type="ECO:0000313" key="17">
    <source>
        <dbReference type="EMBL" id="AFM24320.1"/>
    </source>
</evidence>
<evidence type="ECO:0000256" key="2">
    <source>
        <dbReference type="ARBA" id="ARBA00022490"/>
    </source>
</evidence>
<keyword evidence="7 13" id="KW-0067">ATP-binding</keyword>
<dbReference type="InterPro" id="IPR003711">
    <property type="entry name" value="CarD-like/TRCF_RID"/>
</dbReference>
<comment type="similarity">
    <text evidence="10 13">In the N-terminal section; belongs to the UvrB family.</text>
</comment>
<dbReference type="Gene3D" id="3.30.2060.10">
    <property type="entry name" value="Penicillin-binding protein 1b domain"/>
    <property type="match status" value="1"/>
</dbReference>
<comment type="similarity">
    <text evidence="11 13">In the C-terminal section; belongs to the helicase family. RecG subfamily.</text>
</comment>
<dbReference type="GO" id="GO:0005737">
    <property type="term" value="C:cytoplasm"/>
    <property type="evidence" value="ECO:0007669"/>
    <property type="project" value="UniProtKB-SubCell"/>
</dbReference>
<dbReference type="Gene3D" id="3.40.50.11180">
    <property type="match status" value="1"/>
</dbReference>
<dbReference type="FunFam" id="3.40.50.300:FF:000546">
    <property type="entry name" value="Transcription-repair-coupling factor"/>
    <property type="match status" value="1"/>
</dbReference>
<organism evidence="17 18">
    <name type="scientific">Desulfomonile tiedjei (strain ATCC 49306 / DSM 6799 / DCB-1)</name>
    <dbReference type="NCBI Taxonomy" id="706587"/>
    <lineage>
        <taxon>Bacteria</taxon>
        <taxon>Pseudomonadati</taxon>
        <taxon>Thermodesulfobacteriota</taxon>
        <taxon>Desulfomonilia</taxon>
        <taxon>Desulfomonilales</taxon>
        <taxon>Desulfomonilaceae</taxon>
        <taxon>Desulfomonile</taxon>
    </lineage>
</organism>
<evidence type="ECO:0000256" key="12">
    <source>
        <dbReference type="ARBA" id="ARBA00070128"/>
    </source>
</evidence>
<accession>I4C429</accession>
<dbReference type="Gene3D" id="3.90.1150.50">
    <property type="entry name" value="Transcription-repair-coupling factor, D7 domain"/>
    <property type="match status" value="1"/>
</dbReference>
<dbReference type="PATRIC" id="fig|706587.4.peg.1843"/>
<dbReference type="CDD" id="cd17991">
    <property type="entry name" value="DEXHc_TRCF"/>
    <property type="match status" value="1"/>
</dbReference>
<evidence type="ECO:0000256" key="13">
    <source>
        <dbReference type="HAMAP-Rule" id="MF_00969"/>
    </source>
</evidence>
<dbReference type="EMBL" id="CP003360">
    <property type="protein sequence ID" value="AFM24320.1"/>
    <property type="molecule type" value="Genomic_DNA"/>
</dbReference>
<dbReference type="STRING" id="706587.Desti_1609"/>
<gene>
    <name evidence="13" type="primary">mfd</name>
    <name evidence="17" type="ordered locus">Desti_1609</name>
</gene>
<dbReference type="SUPFAM" id="SSF141259">
    <property type="entry name" value="CarD-like"/>
    <property type="match status" value="1"/>
</dbReference>
<dbReference type="KEGG" id="dti:Desti_1609"/>
<dbReference type="NCBIfam" id="TIGR00580">
    <property type="entry name" value="mfd"/>
    <property type="match status" value="1"/>
</dbReference>
<keyword evidence="2 13" id="KW-0963">Cytoplasm</keyword>
<evidence type="ECO:0000256" key="1">
    <source>
        <dbReference type="ARBA" id="ARBA00004496"/>
    </source>
</evidence>
<evidence type="ECO:0000259" key="15">
    <source>
        <dbReference type="PROSITE" id="PS51192"/>
    </source>
</evidence>
<feature type="compositionally biased region" description="Basic and acidic residues" evidence="14">
    <location>
        <begin position="1176"/>
        <end position="1194"/>
    </location>
</feature>
<dbReference type="GO" id="GO:0005524">
    <property type="term" value="F:ATP binding"/>
    <property type="evidence" value="ECO:0007669"/>
    <property type="project" value="UniProtKB-UniRule"/>
</dbReference>
<keyword evidence="6" id="KW-0347">Helicase</keyword>
<evidence type="ECO:0000259" key="16">
    <source>
        <dbReference type="PROSITE" id="PS51194"/>
    </source>
</evidence>
<comment type="subcellular location">
    <subcellularLocation>
        <location evidence="1 13">Cytoplasm</location>
    </subcellularLocation>
</comment>
<dbReference type="Pfam" id="PF17757">
    <property type="entry name" value="UvrB_inter"/>
    <property type="match status" value="1"/>
</dbReference>
<feature type="domain" description="Helicase ATP-binding" evidence="15">
    <location>
        <begin position="654"/>
        <end position="815"/>
    </location>
</feature>
<reference evidence="18" key="1">
    <citation type="submission" date="2012-06" db="EMBL/GenBank/DDBJ databases">
        <title>Complete sequence of chromosome of Desulfomonile tiedjei DSM 6799.</title>
        <authorList>
            <person name="Lucas S."/>
            <person name="Copeland A."/>
            <person name="Lapidus A."/>
            <person name="Glavina del Rio T."/>
            <person name="Dalin E."/>
            <person name="Tice H."/>
            <person name="Bruce D."/>
            <person name="Goodwin L."/>
            <person name="Pitluck S."/>
            <person name="Peters L."/>
            <person name="Ovchinnikova G."/>
            <person name="Zeytun A."/>
            <person name="Lu M."/>
            <person name="Kyrpides N."/>
            <person name="Mavromatis K."/>
            <person name="Ivanova N."/>
            <person name="Brettin T."/>
            <person name="Detter J.C."/>
            <person name="Han C."/>
            <person name="Larimer F."/>
            <person name="Land M."/>
            <person name="Hauser L."/>
            <person name="Markowitz V."/>
            <person name="Cheng J.-F."/>
            <person name="Hugenholtz P."/>
            <person name="Woyke T."/>
            <person name="Wu D."/>
            <person name="Spring S."/>
            <person name="Schroeder M."/>
            <person name="Brambilla E."/>
            <person name="Klenk H.-P."/>
            <person name="Eisen J.A."/>
        </authorList>
    </citation>
    <scope>NUCLEOTIDE SEQUENCE [LARGE SCALE GENOMIC DNA]</scope>
    <source>
        <strain evidence="18">ATCC 49306 / DSM 6799 / DCB-1</strain>
    </source>
</reference>
<dbReference type="PROSITE" id="PS51192">
    <property type="entry name" value="HELICASE_ATP_BIND_1"/>
    <property type="match status" value="1"/>
</dbReference>
<dbReference type="GO" id="GO:0000716">
    <property type="term" value="P:transcription-coupled nucleotide-excision repair, DNA damage recognition"/>
    <property type="evidence" value="ECO:0007669"/>
    <property type="project" value="UniProtKB-UniRule"/>
</dbReference>
<dbReference type="InterPro" id="IPR014001">
    <property type="entry name" value="Helicase_ATP-bd"/>
</dbReference>
<evidence type="ECO:0000256" key="10">
    <source>
        <dbReference type="ARBA" id="ARBA00061104"/>
    </source>
</evidence>
<dbReference type="SUPFAM" id="SSF143517">
    <property type="entry name" value="TRCF domain-like"/>
    <property type="match status" value="1"/>
</dbReference>
<dbReference type="GO" id="GO:0003678">
    <property type="term" value="F:DNA helicase activity"/>
    <property type="evidence" value="ECO:0007669"/>
    <property type="project" value="TreeGrafter"/>
</dbReference>
<dbReference type="SMART" id="SM00487">
    <property type="entry name" value="DEXDc"/>
    <property type="match status" value="1"/>
</dbReference>
<dbReference type="Pfam" id="PF00270">
    <property type="entry name" value="DEAD"/>
    <property type="match status" value="1"/>
</dbReference>
<keyword evidence="3 13" id="KW-0547">Nucleotide-binding</keyword>
<evidence type="ECO:0000256" key="11">
    <source>
        <dbReference type="ARBA" id="ARBA00061399"/>
    </source>
</evidence>
<feature type="domain" description="Helicase C-terminal" evidence="16">
    <location>
        <begin position="824"/>
        <end position="990"/>
    </location>
</feature>
<dbReference type="SMART" id="SM01058">
    <property type="entry name" value="CarD_TRCF"/>
    <property type="match status" value="1"/>
</dbReference>
<dbReference type="InterPro" id="IPR011545">
    <property type="entry name" value="DEAD/DEAH_box_helicase_dom"/>
</dbReference>
<dbReference type="AlphaFoldDB" id="I4C429"/>
<evidence type="ECO:0000256" key="14">
    <source>
        <dbReference type="SAM" id="MobiDB-lite"/>
    </source>
</evidence>
<dbReference type="EC" id="3.6.4.-" evidence="13"/>
<evidence type="ECO:0000256" key="9">
    <source>
        <dbReference type="ARBA" id="ARBA00023204"/>
    </source>
</evidence>
<comment type="function">
    <text evidence="13">Couples transcription and DNA repair by recognizing RNA polymerase (RNAP) stalled at DNA lesions. Mediates ATP-dependent release of RNAP and its truncated transcript from the DNA, and recruitment of nucleotide excision repair machinery to the damaged site.</text>
</comment>
<dbReference type="Gene3D" id="2.40.10.170">
    <property type="match status" value="1"/>
</dbReference>
<name>I4C429_DESTA</name>
<dbReference type="InterPro" id="IPR004576">
    <property type="entry name" value="Mfd"/>
</dbReference>
<dbReference type="GO" id="GO:0003684">
    <property type="term" value="F:damaged DNA binding"/>
    <property type="evidence" value="ECO:0007669"/>
    <property type="project" value="InterPro"/>
</dbReference>
<dbReference type="PANTHER" id="PTHR47964">
    <property type="entry name" value="ATP-DEPENDENT DNA HELICASE HOMOLOG RECG, CHLOROPLASTIC"/>
    <property type="match status" value="1"/>
</dbReference>
<dbReference type="HOGENOM" id="CLU_005122_1_3_7"/>
<feature type="region of interest" description="Disordered" evidence="14">
    <location>
        <begin position="1176"/>
        <end position="1203"/>
    </location>
</feature>
<protein>
    <recommendedName>
        <fullName evidence="12 13">Transcription-repair-coupling factor</fullName>
        <shortName evidence="13">TRCF</shortName>
        <ecNumber evidence="13">3.6.4.-</ecNumber>
    </recommendedName>
</protein>
<keyword evidence="5 13" id="KW-0378">Hydrolase</keyword>
<evidence type="ECO:0000313" key="18">
    <source>
        <dbReference type="Proteomes" id="UP000006055"/>
    </source>
</evidence>
<evidence type="ECO:0000256" key="7">
    <source>
        <dbReference type="ARBA" id="ARBA00022840"/>
    </source>
</evidence>
<evidence type="ECO:0000256" key="4">
    <source>
        <dbReference type="ARBA" id="ARBA00022763"/>
    </source>
</evidence>
<dbReference type="PANTHER" id="PTHR47964:SF1">
    <property type="entry name" value="ATP-DEPENDENT DNA HELICASE HOMOLOG RECG, CHLOROPLASTIC"/>
    <property type="match status" value="1"/>
</dbReference>
<dbReference type="PROSITE" id="PS51194">
    <property type="entry name" value="HELICASE_CTER"/>
    <property type="match status" value="1"/>
</dbReference>
<evidence type="ECO:0000256" key="6">
    <source>
        <dbReference type="ARBA" id="ARBA00022806"/>
    </source>
</evidence>
<dbReference type="InterPro" id="IPR005118">
    <property type="entry name" value="TRCF_C"/>
</dbReference>
<dbReference type="Pfam" id="PF03461">
    <property type="entry name" value="TRCF"/>
    <property type="match status" value="1"/>
</dbReference>
<dbReference type="InterPro" id="IPR047112">
    <property type="entry name" value="RecG/Mfd"/>
</dbReference>
<dbReference type="Proteomes" id="UP000006055">
    <property type="component" value="Chromosome"/>
</dbReference>
<dbReference type="InterPro" id="IPR001650">
    <property type="entry name" value="Helicase_C-like"/>
</dbReference>
<dbReference type="SUPFAM" id="SSF52540">
    <property type="entry name" value="P-loop containing nucleoside triphosphate hydrolases"/>
    <property type="match status" value="4"/>
</dbReference>
<dbReference type="Pfam" id="PF00271">
    <property type="entry name" value="Helicase_C"/>
    <property type="match status" value="1"/>
</dbReference>
<evidence type="ECO:0000256" key="8">
    <source>
        <dbReference type="ARBA" id="ARBA00023125"/>
    </source>
</evidence>
<dbReference type="InterPro" id="IPR037235">
    <property type="entry name" value="TRCF-like_C_D7"/>
</dbReference>
<dbReference type="InterPro" id="IPR036101">
    <property type="entry name" value="CarD-like/TRCF_RID_sf"/>
</dbReference>
<dbReference type="InterPro" id="IPR041471">
    <property type="entry name" value="UvrB_inter"/>
</dbReference>
<keyword evidence="8 13" id="KW-0238">DNA-binding</keyword>
<evidence type="ECO:0000256" key="5">
    <source>
        <dbReference type="ARBA" id="ARBA00022801"/>
    </source>
</evidence>
<dbReference type="HAMAP" id="MF_00969">
    <property type="entry name" value="TRCF"/>
    <property type="match status" value="1"/>
</dbReference>
<dbReference type="SMART" id="SM00982">
    <property type="entry name" value="TRCF"/>
    <property type="match status" value="1"/>
</dbReference>
<dbReference type="GO" id="GO:0006355">
    <property type="term" value="P:regulation of DNA-templated transcription"/>
    <property type="evidence" value="ECO:0007669"/>
    <property type="project" value="UniProtKB-UniRule"/>
</dbReference>
<dbReference type="InterPro" id="IPR027417">
    <property type="entry name" value="P-loop_NTPase"/>
</dbReference>
<evidence type="ECO:0000256" key="3">
    <source>
        <dbReference type="ARBA" id="ARBA00022741"/>
    </source>
</evidence>
<sequence>MELMKTDPFPSTQSSSFEEAVNFLTKSADNGGVYGLVGSAPAFLIAAATRKSFRTIIVVMPDGGAALSVASDIRFFLGEDEEYRYPLTDKVMRYPSSDMLPFTHAALENESWVERMSTLFRLREPEPPRVVVVGLDALIRKLIPARAFDRASFTIALGSEIDRDELLERLVAAGYNRVPLVEDAGDFSVRGFIIDLYSPLYPYPIRIEQSGDLIESMRFFDPTNQRSRDDVRQVLVAPVHMLVPDTETRDEGLQRLLQACEDRGTEKRVRQRLIDDFRHGIRFPGAEFYIPYFFPALETLLDYVPSDSTLVLPNEDILGRAFEDFEEEIRHGWENAAEDGYPVPDPDRVYLTQEDFFQRIQRFRTVTVSPLEIHEPGAVSFRLNAQSNDNVRSELLQSKGYDSGMAKLVKRMESWRDDGYELFLVSHTQGQAHRLLKLLEPYGLNIDYRGTGFEPVNFDAEPTPGIRLYVGACSSGFKLDQAHRIVLCEEEIFGSRVRSVPKKRARGTLISSLMDLAEGEPVVHEDYGIGIYRGLVRKEFDGVVGEVMLIEYAGGDLLYHPVERLQVIQKYIAGSEEPPRIDKLGGKGWVKIKARIKKSIKEMAGELLEIYAKRQVTRRSAYSPPDENFAAFEASFDFEETPDQARAIQDVMESMDTDMPMDRLVCGDVGYGKTEVALRAAFRAIMDGRQVAVLVPTTVLAQQHFDTFKKRFRGYPFIVDVLSRFRSNAEQKETLRQVEQGKVDLVVGTHRLLQKDVVFKDLGLLVVDEEQRFGVAHKERVKKYKAHVDVLTLTATPIPRTLNLSLTGIRDLSVIETPPTNRQSIRTYVMRQSEEVVREALLKELNRGGQVFYVHNRVQSIARRTAALQKLVPEGRFCIAHGQMAERELEQVMVDFLTGKYNILVCTSIIESGLDIPTANTIVIERSDTFGLADLYQLRGRVGRSHVRAYAYLLTPPETMITPDAVKRLSVMQEYSSLGQGFRIAMRDMEIRGAGNILGTSQSGHVSLVGYEMYLDLLEDAIQELKGEESAPRIDPEIHLKMEVYIPDDYVPDTQQRMNLYKRLSKAETNSEIEDTEEEIFDLYGKPPIQVHHLIQVMRIRLAMKEIRILRLDYNGQDLVLTFDPDTPIRPETLVQWAQADHLVKIMPGDRLKYRIGKTNPDTRIKKCQELFSRLDHNRPESTDGEKSDKEHFRATVRIRRRS</sequence>
<dbReference type="Gene3D" id="3.40.50.300">
    <property type="entry name" value="P-loop containing nucleotide triphosphate hydrolases"/>
    <property type="match status" value="2"/>
</dbReference>
<keyword evidence="9 13" id="KW-0234">DNA repair</keyword>
<proteinExistence type="inferred from homology"/>
<dbReference type="SMART" id="SM00490">
    <property type="entry name" value="HELICc"/>
    <property type="match status" value="1"/>
</dbReference>
<keyword evidence="4 13" id="KW-0227">DNA damage</keyword>
<dbReference type="Pfam" id="PF02559">
    <property type="entry name" value="CarD_TRCF_RID"/>
    <property type="match status" value="1"/>
</dbReference>
<dbReference type="eggNOG" id="COG1197">
    <property type="taxonomic scope" value="Bacteria"/>
</dbReference>
<keyword evidence="18" id="KW-1185">Reference proteome</keyword>